<feature type="region of interest" description="Disordered" evidence="7">
    <location>
        <begin position="1"/>
        <end position="23"/>
    </location>
</feature>
<comment type="subcellular location">
    <subcellularLocation>
        <location evidence="1">Membrane</location>
    </subcellularLocation>
</comment>
<dbReference type="Gene3D" id="1.10.510.10">
    <property type="entry name" value="Transferase(Phosphotransferase) domain 1"/>
    <property type="match status" value="2"/>
</dbReference>
<evidence type="ECO:0000256" key="3">
    <source>
        <dbReference type="ARBA" id="ARBA00022692"/>
    </source>
</evidence>
<reference evidence="9" key="1">
    <citation type="submission" date="2019-09" db="EMBL/GenBank/DDBJ databases">
        <title>Draft genome information of white flower Hibiscus syriacus.</title>
        <authorList>
            <person name="Kim Y.-M."/>
        </authorList>
    </citation>
    <scope>NUCLEOTIDE SEQUENCE [LARGE SCALE GENOMIC DNA]</scope>
    <source>
        <strain evidence="9">YM2019G1</strain>
    </source>
</reference>
<dbReference type="InterPro" id="IPR032675">
    <property type="entry name" value="LRR_dom_sf"/>
</dbReference>
<proteinExistence type="predicted"/>
<dbReference type="AlphaFoldDB" id="A0A6A3B8B5"/>
<dbReference type="Proteomes" id="UP000436088">
    <property type="component" value="Unassembled WGS sequence"/>
</dbReference>
<keyword evidence="4" id="KW-0677">Repeat</keyword>
<evidence type="ECO:0000313" key="9">
    <source>
        <dbReference type="EMBL" id="KAE8712097.1"/>
    </source>
</evidence>
<dbReference type="GO" id="GO:0004672">
    <property type="term" value="F:protein kinase activity"/>
    <property type="evidence" value="ECO:0007669"/>
    <property type="project" value="InterPro"/>
</dbReference>
<organism evidence="9 10">
    <name type="scientific">Hibiscus syriacus</name>
    <name type="common">Rose of Sharon</name>
    <dbReference type="NCBI Taxonomy" id="106335"/>
    <lineage>
        <taxon>Eukaryota</taxon>
        <taxon>Viridiplantae</taxon>
        <taxon>Streptophyta</taxon>
        <taxon>Embryophyta</taxon>
        <taxon>Tracheophyta</taxon>
        <taxon>Spermatophyta</taxon>
        <taxon>Magnoliopsida</taxon>
        <taxon>eudicotyledons</taxon>
        <taxon>Gunneridae</taxon>
        <taxon>Pentapetalae</taxon>
        <taxon>rosids</taxon>
        <taxon>malvids</taxon>
        <taxon>Malvales</taxon>
        <taxon>Malvaceae</taxon>
        <taxon>Malvoideae</taxon>
        <taxon>Hibiscus</taxon>
    </lineage>
</organism>
<evidence type="ECO:0000256" key="2">
    <source>
        <dbReference type="ARBA" id="ARBA00022614"/>
    </source>
</evidence>
<gene>
    <name evidence="9" type="ORF">F3Y22_tig00110264pilonHSYRG00303</name>
</gene>
<dbReference type="InterPro" id="IPR011009">
    <property type="entry name" value="Kinase-like_dom_sf"/>
</dbReference>
<dbReference type="Gene3D" id="3.80.10.10">
    <property type="entry name" value="Ribonuclease Inhibitor"/>
    <property type="match status" value="1"/>
</dbReference>
<sequence>MYLLYPSPDSLKASSPRRYPTTTPVAPCCSDRKYPNNVLTGVDLGNNLRFYLFFATVRVPGCSSCSVALMIFGSLLCTLCWVCWPMIDVCGFLVREMVLVRFFVLWLFDGFCDVRWCTLLVPWLMGFDDIGYPPSVLVTGVFIPCSVNQYPGLFRFARGVAAEIPGWFSPGILGRRDFDSELELSPPSLLPANFESNRITRVDRSDSGRSTVGADLGRGYYERQLLSRSDIRYYVILAYHVGTVFDRRSSMHSFDGVNEFFLLVTSAFVTDPTYIVYGLDSVWFWEPTLLDLSHNSLSGQIPPQVLGIPSLTILLDLSSNHLTGKLPVEVEKVKNLGEIPEFLVDLRALKYLNISFNDLEGIVPNERGFRNVSATFVDGNIKLCGGIPELHLLEDWLHPSITMNELETMRNLDFFQRVDVAIDVAHAVEYLHHHCNTSIIHCDLKPSNILLDNEIIGYTPAKYGMGSELSTKGDVYSYGILLLEMFTGKRPTGERFEEGLSFHNFVAKAFPYRMIEIIDPILLQESVRGGTVANITRFTCSAESPRERMGMNDVVTKLGSARDKLLRPTRFCHGI</sequence>
<dbReference type="InterPro" id="IPR000719">
    <property type="entry name" value="Prot_kinase_dom"/>
</dbReference>
<keyword evidence="3" id="KW-0812">Transmembrane</keyword>
<evidence type="ECO:0000256" key="1">
    <source>
        <dbReference type="ARBA" id="ARBA00004370"/>
    </source>
</evidence>
<comment type="caution">
    <text evidence="9">The sequence shown here is derived from an EMBL/GenBank/DDBJ whole genome shotgun (WGS) entry which is preliminary data.</text>
</comment>
<keyword evidence="5" id="KW-1133">Transmembrane helix</keyword>
<dbReference type="EMBL" id="VEPZ02000902">
    <property type="protein sequence ID" value="KAE8712097.1"/>
    <property type="molecule type" value="Genomic_DNA"/>
</dbReference>
<protein>
    <recommendedName>
        <fullName evidence="8">Protein kinase domain-containing protein</fullName>
    </recommendedName>
</protein>
<name>A0A6A3B8B5_HIBSY</name>
<dbReference type="PANTHER" id="PTHR48055">
    <property type="entry name" value="LEUCINE-RICH REPEAT RECEPTOR PROTEIN KINASE EMS1"/>
    <property type="match status" value="1"/>
</dbReference>
<evidence type="ECO:0000259" key="8">
    <source>
        <dbReference type="PROSITE" id="PS50011"/>
    </source>
</evidence>
<keyword evidence="6" id="KW-0472">Membrane</keyword>
<keyword evidence="2" id="KW-0433">Leucine-rich repeat</keyword>
<evidence type="ECO:0000256" key="4">
    <source>
        <dbReference type="ARBA" id="ARBA00022737"/>
    </source>
</evidence>
<dbReference type="GO" id="GO:0016020">
    <property type="term" value="C:membrane"/>
    <property type="evidence" value="ECO:0007669"/>
    <property type="project" value="UniProtKB-SubCell"/>
</dbReference>
<keyword evidence="10" id="KW-1185">Reference proteome</keyword>
<dbReference type="SUPFAM" id="SSF56112">
    <property type="entry name" value="Protein kinase-like (PK-like)"/>
    <property type="match status" value="1"/>
</dbReference>
<evidence type="ECO:0000256" key="7">
    <source>
        <dbReference type="SAM" id="MobiDB-lite"/>
    </source>
</evidence>
<evidence type="ECO:0000256" key="6">
    <source>
        <dbReference type="ARBA" id="ARBA00023136"/>
    </source>
</evidence>
<dbReference type="InterPro" id="IPR001611">
    <property type="entry name" value="Leu-rich_rpt"/>
</dbReference>
<feature type="domain" description="Protein kinase" evidence="8">
    <location>
        <begin position="300"/>
        <end position="566"/>
    </location>
</feature>
<dbReference type="PANTHER" id="PTHR48055:SF55">
    <property type="entry name" value="PROTEIN KINASE DOMAIN-CONTAINING PROTEIN"/>
    <property type="match status" value="1"/>
</dbReference>
<dbReference type="PROSITE" id="PS00108">
    <property type="entry name" value="PROTEIN_KINASE_ST"/>
    <property type="match status" value="1"/>
</dbReference>
<dbReference type="InterPro" id="IPR051564">
    <property type="entry name" value="LRR_receptor-like_kinase"/>
</dbReference>
<dbReference type="PROSITE" id="PS50011">
    <property type="entry name" value="PROTEIN_KINASE_DOM"/>
    <property type="match status" value="1"/>
</dbReference>
<evidence type="ECO:0000256" key="5">
    <source>
        <dbReference type="ARBA" id="ARBA00022989"/>
    </source>
</evidence>
<dbReference type="GO" id="GO:0005524">
    <property type="term" value="F:ATP binding"/>
    <property type="evidence" value="ECO:0007669"/>
    <property type="project" value="InterPro"/>
</dbReference>
<dbReference type="SUPFAM" id="SSF52058">
    <property type="entry name" value="L domain-like"/>
    <property type="match status" value="1"/>
</dbReference>
<dbReference type="SMART" id="SM00220">
    <property type="entry name" value="S_TKc"/>
    <property type="match status" value="1"/>
</dbReference>
<evidence type="ECO:0000313" key="10">
    <source>
        <dbReference type="Proteomes" id="UP000436088"/>
    </source>
</evidence>
<dbReference type="InterPro" id="IPR008271">
    <property type="entry name" value="Ser/Thr_kinase_AS"/>
</dbReference>
<accession>A0A6A3B8B5</accession>
<dbReference type="Pfam" id="PF00560">
    <property type="entry name" value="LRR_1"/>
    <property type="match status" value="1"/>
</dbReference>